<evidence type="ECO:0000256" key="5">
    <source>
        <dbReference type="ARBA" id="ARBA00022525"/>
    </source>
</evidence>
<dbReference type="GO" id="GO:0005615">
    <property type="term" value="C:extracellular space"/>
    <property type="evidence" value="ECO:0007669"/>
    <property type="project" value="TreeGrafter"/>
</dbReference>
<keyword evidence="4" id="KW-0886">LTQ</keyword>
<keyword evidence="13" id="KW-0325">Glycoprotein</keyword>
<evidence type="ECO:0000256" key="11">
    <source>
        <dbReference type="ARBA" id="ARBA00023008"/>
    </source>
</evidence>
<dbReference type="InterPro" id="IPR001190">
    <property type="entry name" value="SRCR"/>
</dbReference>
<dbReference type="SMART" id="SM00202">
    <property type="entry name" value="SR"/>
    <property type="match status" value="3"/>
</dbReference>
<dbReference type="InterPro" id="IPR050912">
    <property type="entry name" value="LOX-like_protein"/>
</dbReference>
<evidence type="ECO:0000256" key="3">
    <source>
        <dbReference type="ARBA" id="ARBA00007492"/>
    </source>
</evidence>
<name>A0A670ZVL7_PSETE</name>
<sequence length="580" mass="64358">MLPLQVYPLPFLLFLLLCLQAPSWAKHPKIKLRLVGPRSQAGEGRLEVLYKGQWGTVCDDDFNIHVANVACRELGYDQAINWAHSAKYGSGDGPIWLDNMRCSGTESSLAECDSNGWGVTDCNHNEDSGVVCTGSHRLNSAASHIQLQVRLRAGAHIGEGRVEVLIGNHWGTVCDEGWNLPAASVVCRQLGYGTAREALSGAQLGQGLGPIHLTRVRCKGHERSLLDCRSQRAAQTGCRHDNDVAVRCNVPQTDVHRQIRLAGGRTSQEGVVEVRMPRGSAFHWGAVCGVHWGLNEAMVVCRQMGMGFASHALQETWYWQGNTDASEVVLSGVRCKGTELSILECQHHGPMHCPNGGGRFVAGVTCTQNAPDLVMSAQLVEETAYLEDRPLNMLYCAHEEGCLSASADRMNWPEGYRRLLRFSSQIHNLGRADFLPRIGRHAWIWHECHRHFHSIEVFTHYDLLTLNGSKVAEGHKASFCLEDTNCPEGMQRRFGCANFGEQGVSVGCWDTYRHDIDCQWIDITDVPPGSYIFQVIVNPKQEVAESDFSNNALRCQCQYEGHRIWLHGCHTGINTTMVGR</sequence>
<dbReference type="Gene3D" id="3.10.250.10">
    <property type="entry name" value="SRCR-like domain"/>
    <property type="match status" value="3"/>
</dbReference>
<dbReference type="PRINTS" id="PR00258">
    <property type="entry name" value="SPERACTRCPTR"/>
</dbReference>
<comment type="cofactor">
    <cofactor evidence="1">
        <name>Cu cation</name>
        <dbReference type="ChEBI" id="CHEBI:23378"/>
    </cofactor>
</comment>
<evidence type="ECO:0000256" key="10">
    <source>
        <dbReference type="ARBA" id="ARBA00023002"/>
    </source>
</evidence>
<feature type="chain" id="PRO_5025414237" description="protein-lysine 6-oxidase" evidence="17">
    <location>
        <begin position="26"/>
        <end position="580"/>
    </location>
</feature>
<dbReference type="Pfam" id="PF00530">
    <property type="entry name" value="SRCR"/>
    <property type="match status" value="3"/>
</dbReference>
<evidence type="ECO:0000313" key="20">
    <source>
        <dbReference type="Proteomes" id="UP000472273"/>
    </source>
</evidence>
<dbReference type="Pfam" id="PF01186">
    <property type="entry name" value="Lysyl_oxidase"/>
    <property type="match status" value="1"/>
</dbReference>
<keyword evidence="7 17" id="KW-0732">Signal</keyword>
<feature type="domain" description="SRCR" evidence="18">
    <location>
        <begin position="32"/>
        <end position="133"/>
    </location>
</feature>
<feature type="disulfide bond" evidence="16">
    <location>
        <begin position="218"/>
        <end position="228"/>
    </location>
</feature>
<dbReference type="Proteomes" id="UP000472273">
    <property type="component" value="Unplaced"/>
</dbReference>
<evidence type="ECO:0000256" key="17">
    <source>
        <dbReference type="SAM" id="SignalP"/>
    </source>
</evidence>
<evidence type="ECO:0000256" key="16">
    <source>
        <dbReference type="PROSITE-ProRule" id="PRU00196"/>
    </source>
</evidence>
<organism evidence="19 20">
    <name type="scientific">Pseudonaja textilis</name>
    <name type="common">Eastern brown snake</name>
    <dbReference type="NCBI Taxonomy" id="8673"/>
    <lineage>
        <taxon>Eukaryota</taxon>
        <taxon>Metazoa</taxon>
        <taxon>Chordata</taxon>
        <taxon>Craniata</taxon>
        <taxon>Vertebrata</taxon>
        <taxon>Euteleostomi</taxon>
        <taxon>Lepidosauria</taxon>
        <taxon>Squamata</taxon>
        <taxon>Bifurcata</taxon>
        <taxon>Unidentata</taxon>
        <taxon>Episquamata</taxon>
        <taxon>Toxicofera</taxon>
        <taxon>Serpentes</taxon>
        <taxon>Colubroidea</taxon>
        <taxon>Elapidae</taxon>
        <taxon>Hydrophiinae</taxon>
        <taxon>Pseudonaja</taxon>
    </lineage>
</organism>
<dbReference type="GO" id="GO:0004720">
    <property type="term" value="F:protein-lysine 6-oxidase activity"/>
    <property type="evidence" value="ECO:0007669"/>
    <property type="project" value="UniProtKB-EC"/>
</dbReference>
<keyword evidence="10" id="KW-0560">Oxidoreductase</keyword>
<dbReference type="PROSITE" id="PS00420">
    <property type="entry name" value="SRCR_1"/>
    <property type="match status" value="1"/>
</dbReference>
<feature type="disulfide bond" evidence="16">
    <location>
        <begin position="58"/>
        <end position="122"/>
    </location>
</feature>
<evidence type="ECO:0000256" key="9">
    <source>
        <dbReference type="ARBA" id="ARBA00022772"/>
    </source>
</evidence>
<dbReference type="PANTHER" id="PTHR45817">
    <property type="entry name" value="LYSYL OXIDASE-LIKE-RELATED"/>
    <property type="match status" value="1"/>
</dbReference>
<dbReference type="AlphaFoldDB" id="A0A670ZVL7"/>
<keyword evidence="5" id="KW-0964">Secreted</keyword>
<feature type="disulfide bond" evidence="16">
    <location>
        <begin position="174"/>
        <end position="238"/>
    </location>
</feature>
<evidence type="ECO:0000256" key="14">
    <source>
        <dbReference type="ARBA" id="ARBA00038869"/>
    </source>
</evidence>
<dbReference type="GO" id="GO:0016020">
    <property type="term" value="C:membrane"/>
    <property type="evidence" value="ECO:0007669"/>
    <property type="project" value="InterPro"/>
</dbReference>
<reference evidence="19" key="1">
    <citation type="submission" date="2025-08" db="UniProtKB">
        <authorList>
            <consortium name="Ensembl"/>
        </authorList>
    </citation>
    <scope>IDENTIFICATION</scope>
</reference>
<evidence type="ECO:0000256" key="12">
    <source>
        <dbReference type="ARBA" id="ARBA00023157"/>
    </source>
</evidence>
<keyword evidence="9" id="KW-0801">TPQ</keyword>
<comment type="similarity">
    <text evidence="3">Belongs to the lysyl oxidase family.</text>
</comment>
<feature type="domain" description="SRCR" evidence="18">
    <location>
        <begin position="259"/>
        <end position="367"/>
    </location>
</feature>
<reference evidence="19" key="2">
    <citation type="submission" date="2025-09" db="UniProtKB">
        <authorList>
            <consortium name="Ensembl"/>
        </authorList>
    </citation>
    <scope>IDENTIFICATION</scope>
</reference>
<dbReference type="FunFam" id="3.10.250.10:FF:000001">
    <property type="entry name" value="Lysyl oxidase 4 isoform X1"/>
    <property type="match status" value="2"/>
</dbReference>
<evidence type="ECO:0000256" key="7">
    <source>
        <dbReference type="ARBA" id="ARBA00022729"/>
    </source>
</evidence>
<feature type="disulfide bond" evidence="16">
    <location>
        <begin position="335"/>
        <end position="345"/>
    </location>
</feature>
<dbReference type="EC" id="1.4.3.13" evidence="14"/>
<dbReference type="GO" id="GO:0005507">
    <property type="term" value="F:copper ion binding"/>
    <property type="evidence" value="ECO:0007669"/>
    <property type="project" value="InterPro"/>
</dbReference>
<comment type="subcellular location">
    <subcellularLocation>
        <location evidence="2">Secreted</location>
        <location evidence="2">Extracellular space</location>
    </subcellularLocation>
</comment>
<evidence type="ECO:0000256" key="4">
    <source>
        <dbReference type="ARBA" id="ARBA00022477"/>
    </source>
</evidence>
<comment type="catalytic activity">
    <reaction evidence="15">
        <text>L-lysyl-[protein] + O2 + H2O = (S)-2-amino-6-oxohexanoyl-[protein] + H2O2 + NH4(+)</text>
        <dbReference type="Rhea" id="RHEA:24544"/>
        <dbReference type="Rhea" id="RHEA-COMP:9752"/>
        <dbReference type="Rhea" id="RHEA-COMP:12448"/>
        <dbReference type="ChEBI" id="CHEBI:15377"/>
        <dbReference type="ChEBI" id="CHEBI:15379"/>
        <dbReference type="ChEBI" id="CHEBI:16240"/>
        <dbReference type="ChEBI" id="CHEBI:28938"/>
        <dbReference type="ChEBI" id="CHEBI:29969"/>
        <dbReference type="ChEBI" id="CHEBI:131803"/>
        <dbReference type="EC" id="1.4.3.13"/>
    </reaction>
</comment>
<feature type="domain" description="SRCR" evidence="18">
    <location>
        <begin position="149"/>
        <end position="249"/>
    </location>
</feature>
<dbReference type="PRINTS" id="PR00074">
    <property type="entry name" value="LYSYLOXIDASE"/>
</dbReference>
<evidence type="ECO:0000256" key="8">
    <source>
        <dbReference type="ARBA" id="ARBA00022737"/>
    </source>
</evidence>
<dbReference type="PROSITE" id="PS50287">
    <property type="entry name" value="SRCR_2"/>
    <property type="match status" value="3"/>
</dbReference>
<dbReference type="FunFam" id="3.10.250.10:FF:000008">
    <property type="entry name" value="Lysyl oxidase homolog 2"/>
    <property type="match status" value="1"/>
</dbReference>
<evidence type="ECO:0000256" key="6">
    <source>
        <dbReference type="ARBA" id="ARBA00022723"/>
    </source>
</evidence>
<dbReference type="InterPro" id="IPR036772">
    <property type="entry name" value="SRCR-like_dom_sf"/>
</dbReference>
<evidence type="ECO:0000256" key="2">
    <source>
        <dbReference type="ARBA" id="ARBA00004239"/>
    </source>
</evidence>
<evidence type="ECO:0000256" key="1">
    <source>
        <dbReference type="ARBA" id="ARBA00001935"/>
    </source>
</evidence>
<dbReference type="PANTHER" id="PTHR45817:SF5">
    <property type="entry name" value="LYSYL OXIDASE HOMOLOG 4"/>
    <property type="match status" value="1"/>
</dbReference>
<feature type="disulfide bond" evidence="16">
    <location>
        <begin position="102"/>
        <end position="112"/>
    </location>
</feature>
<keyword evidence="8" id="KW-0677">Repeat</keyword>
<feature type="disulfide bond" evidence="16">
    <location>
        <begin position="187"/>
        <end position="248"/>
    </location>
</feature>
<evidence type="ECO:0000313" key="19">
    <source>
        <dbReference type="Ensembl" id="ENSPTXP00000026779.1"/>
    </source>
</evidence>
<dbReference type="InterPro" id="IPR001695">
    <property type="entry name" value="Lysyl_oxidase"/>
</dbReference>
<keyword evidence="12 16" id="KW-1015">Disulfide bond</keyword>
<evidence type="ECO:0000256" key="15">
    <source>
        <dbReference type="ARBA" id="ARBA00047861"/>
    </source>
</evidence>
<comment type="caution">
    <text evidence="16">Lacks conserved residue(s) required for the propagation of feature annotation.</text>
</comment>
<accession>A0A670ZVL7</accession>
<feature type="signal peptide" evidence="17">
    <location>
        <begin position="1"/>
        <end position="25"/>
    </location>
</feature>
<evidence type="ECO:0000259" key="18">
    <source>
        <dbReference type="PROSITE" id="PS50287"/>
    </source>
</evidence>
<keyword evidence="6" id="KW-0479">Metal-binding</keyword>
<evidence type="ECO:0000256" key="13">
    <source>
        <dbReference type="ARBA" id="ARBA00023180"/>
    </source>
</evidence>
<dbReference type="GO" id="GO:0030199">
    <property type="term" value="P:collagen fibril organization"/>
    <property type="evidence" value="ECO:0007669"/>
    <property type="project" value="TreeGrafter"/>
</dbReference>
<keyword evidence="20" id="KW-1185">Reference proteome</keyword>
<keyword evidence="11" id="KW-0186">Copper</keyword>
<gene>
    <name evidence="19" type="primary">LOXL4</name>
</gene>
<dbReference type="Ensembl" id="ENSPTXT00000027602.1">
    <property type="protein sequence ID" value="ENSPTXP00000026779.1"/>
    <property type="gene ID" value="ENSPTXG00000018477.1"/>
</dbReference>
<dbReference type="SUPFAM" id="SSF56487">
    <property type="entry name" value="SRCR-like"/>
    <property type="match status" value="3"/>
</dbReference>
<dbReference type="GeneTree" id="ENSGT00940000157042"/>
<proteinExistence type="inferred from homology"/>
<feature type="disulfide bond" evidence="16">
    <location>
        <begin position="71"/>
        <end position="132"/>
    </location>
</feature>
<protein>
    <recommendedName>
        <fullName evidence="14">protein-lysine 6-oxidase</fullName>
        <ecNumber evidence="14">1.4.3.13</ecNumber>
    </recommendedName>
</protein>